<dbReference type="Gene3D" id="3.30.70.20">
    <property type="match status" value="1"/>
</dbReference>
<feature type="domain" description="4Fe-4S ferredoxin-type" evidence="5">
    <location>
        <begin position="91"/>
        <end position="120"/>
    </location>
</feature>
<evidence type="ECO:0000256" key="1">
    <source>
        <dbReference type="ARBA" id="ARBA00022723"/>
    </source>
</evidence>
<dbReference type="Pfam" id="PF00037">
    <property type="entry name" value="Fer4"/>
    <property type="match status" value="1"/>
</dbReference>
<dbReference type="PROSITE" id="PS51379">
    <property type="entry name" value="4FE4S_FER_2"/>
    <property type="match status" value="2"/>
</dbReference>
<dbReference type="PROSITE" id="PS00198">
    <property type="entry name" value="4FE4S_FER_1"/>
    <property type="match status" value="1"/>
</dbReference>
<evidence type="ECO:0000256" key="3">
    <source>
        <dbReference type="ARBA" id="ARBA00023014"/>
    </source>
</evidence>
<dbReference type="Proteomes" id="UP000503820">
    <property type="component" value="Unassembled WGS sequence"/>
</dbReference>
<dbReference type="InterPro" id="IPR002586">
    <property type="entry name" value="CobQ/CobB/MinD/ParA_Nub-bd_dom"/>
</dbReference>
<dbReference type="Gene3D" id="3.40.50.300">
    <property type="entry name" value="P-loop containing nucleotide triphosphate hydrolases"/>
    <property type="match status" value="2"/>
</dbReference>
<keyword evidence="3" id="KW-0411">Iron-sulfur</keyword>
<dbReference type="SUPFAM" id="SSF52540">
    <property type="entry name" value="P-loop containing nucleoside triphosphate hydrolases"/>
    <property type="match status" value="1"/>
</dbReference>
<dbReference type="Pfam" id="PF01656">
    <property type="entry name" value="CbiA"/>
    <property type="match status" value="1"/>
</dbReference>
<dbReference type="RefSeq" id="WP_174408800.1">
    <property type="nucleotide sequence ID" value="NZ_BLVP01000002.1"/>
</dbReference>
<dbReference type="EMBL" id="BLVP01000002">
    <property type="protein sequence ID" value="GFM36121.1"/>
    <property type="molecule type" value="Genomic_DNA"/>
</dbReference>
<keyword evidence="1" id="KW-0479">Metal-binding</keyword>
<keyword evidence="2" id="KW-0408">Iron</keyword>
<name>A0A7J0BSD4_9BACT</name>
<keyword evidence="7" id="KW-1185">Reference proteome</keyword>
<dbReference type="GO" id="GO:0051536">
    <property type="term" value="F:iron-sulfur cluster binding"/>
    <property type="evidence" value="ECO:0007669"/>
    <property type="project" value="UniProtKB-KW"/>
</dbReference>
<sequence length="385" mass="41376">MHIAIASGKGGTGKTTLSVNLAAHLSRSGFPVTLVDCDVEEPNAHLFFQPQWAWTRTAHAPVPAVDSSRCIGETCRICVTECRFKALIWMGEIMEFPELCHGCGLCMEACPAGAITESTRVIGTVQMGTVQMDAVRAESISPQNSHTADTPALRLLTGSLRVGEAMSPPLIRELFGQLEQLDQLDMGVHAGQAERIRVSVPRRNEEIVLRDCPPGTSCPVITSMDGADYTILVTEPTPFGLHDLQLAVETLRTLKQPFGVVINRSGMGDNRVDEWLAAQAIPVLARIPHSQQAATVCAEGQLLINALPQMRDAYAALWERLHQIVTQGRNTTEAETTGEAASAKASALSTTIHGVKTNARPDTETDTKAARHAAALQSASEAHHA</sequence>
<organism evidence="6 7">
    <name type="scientific">Desulfovibrio psychrotolerans</name>
    <dbReference type="NCBI Taxonomy" id="415242"/>
    <lineage>
        <taxon>Bacteria</taxon>
        <taxon>Pseudomonadati</taxon>
        <taxon>Thermodesulfobacteriota</taxon>
        <taxon>Desulfovibrionia</taxon>
        <taxon>Desulfovibrionales</taxon>
        <taxon>Desulfovibrionaceae</taxon>
        <taxon>Desulfovibrio</taxon>
    </lineage>
</organism>
<evidence type="ECO:0000259" key="5">
    <source>
        <dbReference type="PROSITE" id="PS51379"/>
    </source>
</evidence>
<dbReference type="PANTHER" id="PTHR43063:SF1">
    <property type="entry name" value="4FE-4S CLUSTER CONTAINING PARA FAMILY ATPASE PROTEIN"/>
    <property type="match status" value="1"/>
</dbReference>
<dbReference type="InterPro" id="IPR017896">
    <property type="entry name" value="4Fe4S_Fe-S-bd"/>
</dbReference>
<evidence type="ECO:0000313" key="7">
    <source>
        <dbReference type="Proteomes" id="UP000503820"/>
    </source>
</evidence>
<dbReference type="InterPro" id="IPR017900">
    <property type="entry name" value="4Fe4S_Fe_S_CS"/>
</dbReference>
<feature type="domain" description="4Fe-4S ferredoxin-type" evidence="5">
    <location>
        <begin position="61"/>
        <end position="89"/>
    </location>
</feature>
<proteinExistence type="predicted"/>
<dbReference type="GO" id="GO:0046872">
    <property type="term" value="F:metal ion binding"/>
    <property type="evidence" value="ECO:0007669"/>
    <property type="project" value="UniProtKB-KW"/>
</dbReference>
<dbReference type="SUPFAM" id="SSF54862">
    <property type="entry name" value="4Fe-4S ferredoxins"/>
    <property type="match status" value="1"/>
</dbReference>
<evidence type="ECO:0000256" key="2">
    <source>
        <dbReference type="ARBA" id="ARBA00023004"/>
    </source>
</evidence>
<dbReference type="AlphaFoldDB" id="A0A7J0BSD4"/>
<comment type="caution">
    <text evidence="6">The sequence shown here is derived from an EMBL/GenBank/DDBJ whole genome shotgun (WGS) entry which is preliminary data.</text>
</comment>
<dbReference type="InterPro" id="IPR027417">
    <property type="entry name" value="P-loop_NTPase"/>
</dbReference>
<protein>
    <submittedName>
        <fullName evidence="6">(4Fe-4S)-binding protein</fullName>
    </submittedName>
</protein>
<evidence type="ECO:0000256" key="4">
    <source>
        <dbReference type="SAM" id="MobiDB-lite"/>
    </source>
</evidence>
<evidence type="ECO:0000313" key="6">
    <source>
        <dbReference type="EMBL" id="GFM36121.1"/>
    </source>
</evidence>
<dbReference type="PANTHER" id="PTHR43063">
    <property type="entry name" value="4FE-4S CLUSTER CONTAINING PARA FAMILY ATPASE PROTEIN"/>
    <property type="match status" value="1"/>
</dbReference>
<feature type="compositionally biased region" description="Low complexity" evidence="4">
    <location>
        <begin position="331"/>
        <end position="348"/>
    </location>
</feature>
<reference evidence="6 7" key="1">
    <citation type="submission" date="2020-05" db="EMBL/GenBank/DDBJ databases">
        <title>Draft genome sequence of Desulfovibrio psychrotolerans JS1T.</title>
        <authorList>
            <person name="Ueno A."/>
            <person name="Tamazawa S."/>
            <person name="Tamamura S."/>
            <person name="Murakami T."/>
            <person name="Kiyama T."/>
            <person name="Inomata H."/>
            <person name="Amano Y."/>
            <person name="Miyakawa K."/>
            <person name="Tamaki H."/>
            <person name="Naganuma T."/>
            <person name="Kaneko K."/>
        </authorList>
    </citation>
    <scope>NUCLEOTIDE SEQUENCE [LARGE SCALE GENOMIC DNA]</scope>
    <source>
        <strain evidence="6 7">JS1</strain>
    </source>
</reference>
<accession>A0A7J0BSD4</accession>
<feature type="region of interest" description="Disordered" evidence="4">
    <location>
        <begin position="329"/>
        <end position="348"/>
    </location>
</feature>
<gene>
    <name evidence="6" type="ORF">DSM19430T_08050</name>
</gene>